<keyword evidence="2" id="KW-1185">Reference proteome</keyword>
<evidence type="ECO:0008006" key="3">
    <source>
        <dbReference type="Google" id="ProtNLM"/>
    </source>
</evidence>
<sequence length="125" mass="13560">MGLYDTIRALQSAKQGSRDLDLEVATIFGWGTAKVETTDKASGFSVYKTVWIDPKTSQPGFVPHYTTDLQAGYELSVEISPQGACAIVIESDAARVTFEGEDLVYHKDPAVALCIACLNYASRHA</sequence>
<dbReference type="Proteomes" id="UP000547879">
    <property type="component" value="Unassembled WGS sequence"/>
</dbReference>
<evidence type="ECO:0000313" key="2">
    <source>
        <dbReference type="Proteomes" id="UP000547879"/>
    </source>
</evidence>
<evidence type="ECO:0000313" key="1">
    <source>
        <dbReference type="EMBL" id="MBB6162809.1"/>
    </source>
</evidence>
<name>A0A7W9Y6B8_9HYPH</name>
<dbReference type="EMBL" id="JACHEG010000002">
    <property type="protein sequence ID" value="MBB6162809.1"/>
    <property type="molecule type" value="Genomic_DNA"/>
</dbReference>
<organism evidence="1 2">
    <name type="scientific">Rhizobium wenxiniae</name>
    <dbReference type="NCBI Taxonomy" id="1737357"/>
    <lineage>
        <taxon>Bacteria</taxon>
        <taxon>Pseudomonadati</taxon>
        <taxon>Pseudomonadota</taxon>
        <taxon>Alphaproteobacteria</taxon>
        <taxon>Hyphomicrobiales</taxon>
        <taxon>Rhizobiaceae</taxon>
        <taxon>Rhizobium/Agrobacterium group</taxon>
        <taxon>Rhizobium</taxon>
    </lineage>
</organism>
<comment type="caution">
    <text evidence="1">The sequence shown here is derived from an EMBL/GenBank/DDBJ whole genome shotgun (WGS) entry which is preliminary data.</text>
</comment>
<proteinExistence type="predicted"/>
<reference evidence="1 2" key="1">
    <citation type="submission" date="2020-08" db="EMBL/GenBank/DDBJ databases">
        <title>Genomic Encyclopedia of Type Strains, Phase IV (KMG-IV): sequencing the most valuable type-strain genomes for metagenomic binning, comparative biology and taxonomic classification.</title>
        <authorList>
            <person name="Goeker M."/>
        </authorList>
    </citation>
    <scope>NUCLEOTIDE SEQUENCE [LARGE SCALE GENOMIC DNA]</scope>
    <source>
        <strain evidence="1 2">DSM 100734</strain>
    </source>
</reference>
<dbReference type="AlphaFoldDB" id="A0A7W9Y6B8"/>
<accession>A0A7W9Y6B8</accession>
<gene>
    <name evidence="1" type="ORF">HNQ72_002627</name>
</gene>
<protein>
    <recommendedName>
        <fullName evidence="3">Phage protein</fullName>
    </recommendedName>
</protein>
<dbReference type="RefSeq" id="WP_183992625.1">
    <property type="nucleotide sequence ID" value="NZ_BMHW01000002.1"/>
</dbReference>